<dbReference type="AlphaFoldDB" id="A0A068YCC4"/>
<dbReference type="OrthoDB" id="10574604at2759"/>
<keyword evidence="2" id="KW-1185">Reference proteome</keyword>
<dbReference type="EMBL" id="LN902841">
    <property type="protein sequence ID" value="CDS39937.1"/>
    <property type="molecule type" value="Genomic_DNA"/>
</dbReference>
<sequence>MCPHCSCTDYFSSPTAAAVAASPMSSLDQRLPKICIVIFFSKSRCWNDHLSSPHFRHSYSTAINFI</sequence>
<dbReference type="Proteomes" id="UP000017246">
    <property type="component" value="Unassembled WGS sequence"/>
</dbReference>
<name>A0A068YCC4_ECHMU</name>
<reference evidence="1" key="1">
    <citation type="journal article" date="2013" name="Nature">
        <title>The genomes of four tapeworm species reveal adaptations to parasitism.</title>
        <authorList>
            <person name="Tsai I.J."/>
            <person name="Zarowiecki M."/>
            <person name="Holroyd N."/>
            <person name="Garciarrubio A."/>
            <person name="Sanchez-Flores A."/>
            <person name="Brooks K.L."/>
            <person name="Tracey A."/>
            <person name="Bobes R.J."/>
            <person name="Fragoso G."/>
            <person name="Sciutto E."/>
            <person name="Aslett M."/>
            <person name="Beasley H."/>
            <person name="Bennett H.M."/>
            <person name="Cai J."/>
            <person name="Camicia F."/>
            <person name="Clark R."/>
            <person name="Cucher M."/>
            <person name="De Silva N."/>
            <person name="Day T.A."/>
            <person name="Deplazes P."/>
            <person name="Estrada K."/>
            <person name="Fernandez C."/>
            <person name="Holland P.W."/>
            <person name="Hou J."/>
            <person name="Hu S."/>
            <person name="Huckvale T."/>
            <person name="Hung S.S."/>
            <person name="Kamenetzky L."/>
            <person name="Keane J.A."/>
            <person name="Kiss F."/>
            <person name="Koziol U."/>
            <person name="Lambert O."/>
            <person name="Liu K."/>
            <person name="Luo X."/>
            <person name="Luo Y."/>
            <person name="Macchiaroli N."/>
            <person name="Nichol S."/>
            <person name="Paps J."/>
            <person name="Parkinson J."/>
            <person name="Pouchkina-Stantcheva N."/>
            <person name="Riddiford N."/>
            <person name="Rosenzvit M."/>
            <person name="Salinas G."/>
            <person name="Wasmuth J.D."/>
            <person name="Zamanian M."/>
            <person name="Zheng Y."/>
            <person name="Cai X."/>
            <person name="Soberon X."/>
            <person name="Olson P.D."/>
            <person name="Laclette J.P."/>
            <person name="Brehm K."/>
            <person name="Berriman M."/>
            <person name="Garciarrubio A."/>
            <person name="Bobes R.J."/>
            <person name="Fragoso G."/>
            <person name="Sanchez-Flores A."/>
            <person name="Estrada K."/>
            <person name="Cevallos M.A."/>
            <person name="Morett E."/>
            <person name="Gonzalez V."/>
            <person name="Portillo T."/>
            <person name="Ochoa-Leyva A."/>
            <person name="Jose M.V."/>
            <person name="Sciutto E."/>
            <person name="Landa A."/>
            <person name="Jimenez L."/>
            <person name="Valdes V."/>
            <person name="Carrero J.C."/>
            <person name="Larralde C."/>
            <person name="Morales-Montor J."/>
            <person name="Limon-Lason J."/>
            <person name="Soberon X."/>
            <person name="Laclette J.P."/>
        </authorList>
    </citation>
    <scope>NUCLEOTIDE SEQUENCE [LARGE SCALE GENOMIC DNA]</scope>
</reference>
<accession>A0A068YCC4</accession>
<protein>
    <submittedName>
        <fullName evidence="1">Uncharacterized protein</fullName>
    </submittedName>
</protein>
<organism evidence="1 2">
    <name type="scientific">Echinococcus multilocularis</name>
    <name type="common">Fox tapeworm</name>
    <dbReference type="NCBI Taxonomy" id="6211"/>
    <lineage>
        <taxon>Eukaryota</taxon>
        <taxon>Metazoa</taxon>
        <taxon>Spiralia</taxon>
        <taxon>Lophotrochozoa</taxon>
        <taxon>Platyhelminthes</taxon>
        <taxon>Cestoda</taxon>
        <taxon>Eucestoda</taxon>
        <taxon>Cyclophyllidea</taxon>
        <taxon>Taeniidae</taxon>
        <taxon>Echinococcus</taxon>
    </lineage>
</organism>
<proteinExistence type="predicted"/>
<reference evidence="1" key="2">
    <citation type="submission" date="2015-11" db="EMBL/GenBank/DDBJ databases">
        <authorList>
            <person name="Zhang Y."/>
            <person name="Guo Z."/>
        </authorList>
    </citation>
    <scope>NUCLEOTIDE SEQUENCE</scope>
</reference>
<evidence type="ECO:0000313" key="1">
    <source>
        <dbReference type="EMBL" id="CDS39937.1"/>
    </source>
</evidence>
<gene>
    <name evidence="1" type="ORF">EmuJ_000749200</name>
</gene>
<evidence type="ECO:0000313" key="2">
    <source>
        <dbReference type="Proteomes" id="UP000017246"/>
    </source>
</evidence>